<organism evidence="2 3">
    <name type="scientific">Muraenolepis orangiensis</name>
    <name type="common">Patagonian moray cod</name>
    <dbReference type="NCBI Taxonomy" id="630683"/>
    <lineage>
        <taxon>Eukaryota</taxon>
        <taxon>Metazoa</taxon>
        <taxon>Chordata</taxon>
        <taxon>Craniata</taxon>
        <taxon>Vertebrata</taxon>
        <taxon>Euteleostomi</taxon>
        <taxon>Actinopterygii</taxon>
        <taxon>Neopterygii</taxon>
        <taxon>Teleostei</taxon>
        <taxon>Neoteleostei</taxon>
        <taxon>Acanthomorphata</taxon>
        <taxon>Zeiogadaria</taxon>
        <taxon>Gadariae</taxon>
        <taxon>Gadiformes</taxon>
        <taxon>Muraenolepidoidei</taxon>
        <taxon>Muraenolepididae</taxon>
        <taxon>Muraenolepis</taxon>
    </lineage>
</organism>
<protein>
    <submittedName>
        <fullName evidence="2">Uncharacterized protein</fullName>
    </submittedName>
</protein>
<feature type="compositionally biased region" description="Polar residues" evidence="1">
    <location>
        <begin position="35"/>
        <end position="46"/>
    </location>
</feature>
<dbReference type="Proteomes" id="UP001148018">
    <property type="component" value="Unassembled WGS sequence"/>
</dbReference>
<evidence type="ECO:0000313" key="2">
    <source>
        <dbReference type="EMBL" id="KAJ3612539.1"/>
    </source>
</evidence>
<gene>
    <name evidence="2" type="ORF">NHX12_020810</name>
</gene>
<dbReference type="EMBL" id="JANIIK010000036">
    <property type="protein sequence ID" value="KAJ3612539.1"/>
    <property type="molecule type" value="Genomic_DNA"/>
</dbReference>
<keyword evidence="3" id="KW-1185">Reference proteome</keyword>
<evidence type="ECO:0000313" key="3">
    <source>
        <dbReference type="Proteomes" id="UP001148018"/>
    </source>
</evidence>
<comment type="caution">
    <text evidence="2">The sequence shown here is derived from an EMBL/GenBank/DDBJ whole genome shotgun (WGS) entry which is preliminary data.</text>
</comment>
<evidence type="ECO:0000256" key="1">
    <source>
        <dbReference type="SAM" id="MobiDB-lite"/>
    </source>
</evidence>
<name>A0A9Q0ES61_9TELE</name>
<accession>A0A9Q0ES61</accession>
<sequence>MRIRLNEKPLGVVVERYGRGCTARRDEGSGKAAANQRSGSRGSSQWLEAPSRVVPCAPRGGALLGEY</sequence>
<feature type="region of interest" description="Disordered" evidence="1">
    <location>
        <begin position="23"/>
        <end position="47"/>
    </location>
</feature>
<reference evidence="2" key="1">
    <citation type="submission" date="2022-07" db="EMBL/GenBank/DDBJ databases">
        <title>Chromosome-level genome of Muraenolepis orangiensis.</title>
        <authorList>
            <person name="Kim J."/>
        </authorList>
    </citation>
    <scope>NUCLEOTIDE SEQUENCE</scope>
    <source>
        <strain evidence="2">KU_S4_2022</strain>
        <tissue evidence="2">Muscle</tissue>
    </source>
</reference>
<dbReference type="AlphaFoldDB" id="A0A9Q0ES61"/>
<proteinExistence type="predicted"/>